<dbReference type="InterPro" id="IPR015655">
    <property type="entry name" value="PP2C"/>
</dbReference>
<dbReference type="RefSeq" id="WP_204681215.1">
    <property type="nucleotide sequence ID" value="NZ_BSNR01000001.1"/>
</dbReference>
<reference evidence="3" key="1">
    <citation type="submission" date="2020-10" db="EMBL/GenBank/DDBJ databases">
        <title>Phylogeny of dyella-like bacteria.</title>
        <authorList>
            <person name="Fu J."/>
        </authorList>
    </citation>
    <scope>NUCLEOTIDE SEQUENCE</scope>
    <source>
        <strain evidence="3">DHOC52</strain>
    </source>
</reference>
<dbReference type="Proteomes" id="UP001430149">
    <property type="component" value="Unassembled WGS sequence"/>
</dbReference>
<feature type="compositionally biased region" description="Basic and acidic residues" evidence="1">
    <location>
        <begin position="400"/>
        <end position="410"/>
    </location>
</feature>
<organism evidence="3 4">
    <name type="scientific">Dyella flava</name>
    <dbReference type="NCBI Taxonomy" id="1920170"/>
    <lineage>
        <taxon>Bacteria</taxon>
        <taxon>Pseudomonadati</taxon>
        <taxon>Pseudomonadota</taxon>
        <taxon>Gammaproteobacteria</taxon>
        <taxon>Lysobacterales</taxon>
        <taxon>Rhodanobacteraceae</taxon>
        <taxon>Dyella</taxon>
    </lineage>
</organism>
<dbReference type="SMART" id="SM00332">
    <property type="entry name" value="PP2Cc"/>
    <property type="match status" value="1"/>
</dbReference>
<proteinExistence type="predicted"/>
<sequence>MFKPGHVDEDGHHPMTEFRGTSDLAYQFLTELLATPWDTPSLRAVDGLGAAIGTHLGQRRTRNEDRSLLAQVNCPNGQIYTVAAVCDGVGGSEMGDAAATTALVALVDQIAQLKRRLPARDLIVRLVRRMDDVIRESLSGRGTTTASIWICSDDGDAAAVNVGDSRIFSWSAGRDLIQLSTDDTLENELKGLDIKDPTVLNVRGLKGSLSQALGQAGRTSADLHLNVIPKERFGDAGLVLASDGIWKGSEGGFTAIAKHASSPLELVRRALTLAAWCGGLDNASIVALKDVSDRRLFVQQRKYLYSAPVVTAWYGDTKVILREGGLTAGEHVNLGVNAAPARPLGDEEPSPGPKEQKKKVRRKSRKSDNKNPQLDLTEPEAQLHRHTPARPKVEISTGNDSKKEDSTNED</sequence>
<keyword evidence="4" id="KW-1185">Reference proteome</keyword>
<dbReference type="Gene3D" id="3.60.40.10">
    <property type="entry name" value="PPM-type phosphatase domain"/>
    <property type="match status" value="1"/>
</dbReference>
<name>A0ABS2K5R8_9GAMM</name>
<feature type="domain" description="PPM-type phosphatase" evidence="2">
    <location>
        <begin position="49"/>
        <end position="290"/>
    </location>
</feature>
<dbReference type="PANTHER" id="PTHR47992">
    <property type="entry name" value="PROTEIN PHOSPHATASE"/>
    <property type="match status" value="1"/>
</dbReference>
<evidence type="ECO:0000256" key="1">
    <source>
        <dbReference type="SAM" id="MobiDB-lite"/>
    </source>
</evidence>
<comment type="caution">
    <text evidence="3">The sequence shown here is derived from an EMBL/GenBank/DDBJ whole genome shotgun (WGS) entry which is preliminary data.</text>
</comment>
<dbReference type="PROSITE" id="PS51746">
    <property type="entry name" value="PPM_2"/>
    <property type="match status" value="1"/>
</dbReference>
<feature type="region of interest" description="Disordered" evidence="1">
    <location>
        <begin position="339"/>
        <end position="410"/>
    </location>
</feature>
<feature type="compositionally biased region" description="Basic residues" evidence="1">
    <location>
        <begin position="356"/>
        <end position="365"/>
    </location>
</feature>
<evidence type="ECO:0000259" key="2">
    <source>
        <dbReference type="PROSITE" id="PS51746"/>
    </source>
</evidence>
<dbReference type="Pfam" id="PF13672">
    <property type="entry name" value="PP2C_2"/>
    <property type="match status" value="1"/>
</dbReference>
<dbReference type="SUPFAM" id="SSF81606">
    <property type="entry name" value="PP2C-like"/>
    <property type="match status" value="1"/>
</dbReference>
<dbReference type="EMBL" id="JADIKE010000035">
    <property type="protein sequence ID" value="MBM7125648.1"/>
    <property type="molecule type" value="Genomic_DNA"/>
</dbReference>
<gene>
    <name evidence="3" type="ORF">ISP19_09670</name>
</gene>
<protein>
    <submittedName>
        <fullName evidence="3">Protein phosphatase 2C domain-containing protein</fullName>
    </submittedName>
</protein>
<evidence type="ECO:0000313" key="3">
    <source>
        <dbReference type="EMBL" id="MBM7125648.1"/>
    </source>
</evidence>
<dbReference type="SMART" id="SM00331">
    <property type="entry name" value="PP2C_SIG"/>
    <property type="match status" value="1"/>
</dbReference>
<accession>A0ABS2K5R8</accession>
<dbReference type="InterPro" id="IPR036457">
    <property type="entry name" value="PPM-type-like_dom_sf"/>
</dbReference>
<dbReference type="InterPro" id="IPR001932">
    <property type="entry name" value="PPM-type_phosphatase-like_dom"/>
</dbReference>
<evidence type="ECO:0000313" key="4">
    <source>
        <dbReference type="Proteomes" id="UP001430149"/>
    </source>
</evidence>